<feature type="compositionally biased region" description="Basic and acidic residues" evidence="2">
    <location>
        <begin position="595"/>
        <end position="612"/>
    </location>
</feature>
<keyword evidence="1" id="KW-0479">Metal-binding</keyword>
<feature type="compositionally biased region" description="Basic and acidic residues" evidence="2">
    <location>
        <begin position="109"/>
        <end position="121"/>
    </location>
</feature>
<name>A0A7J7ISW0_BUGNE</name>
<feature type="compositionally biased region" description="Polar residues" evidence="2">
    <location>
        <begin position="25"/>
        <end position="34"/>
    </location>
</feature>
<organism evidence="4 5">
    <name type="scientific">Bugula neritina</name>
    <name type="common">Brown bryozoan</name>
    <name type="synonym">Sertularia neritina</name>
    <dbReference type="NCBI Taxonomy" id="10212"/>
    <lineage>
        <taxon>Eukaryota</taxon>
        <taxon>Metazoa</taxon>
        <taxon>Spiralia</taxon>
        <taxon>Lophotrochozoa</taxon>
        <taxon>Bryozoa</taxon>
        <taxon>Gymnolaemata</taxon>
        <taxon>Cheilostomatida</taxon>
        <taxon>Flustrina</taxon>
        <taxon>Buguloidea</taxon>
        <taxon>Bugulidae</taxon>
        <taxon>Bugula</taxon>
    </lineage>
</organism>
<dbReference type="GO" id="GO:0003676">
    <property type="term" value="F:nucleic acid binding"/>
    <property type="evidence" value="ECO:0007669"/>
    <property type="project" value="InterPro"/>
</dbReference>
<keyword evidence="1" id="KW-0862">Zinc</keyword>
<keyword evidence="1" id="KW-0863">Zinc-finger</keyword>
<reference evidence="4" key="1">
    <citation type="submission" date="2020-06" db="EMBL/GenBank/DDBJ databases">
        <title>Draft genome of Bugula neritina, a colonial animal packing powerful symbionts and potential medicines.</title>
        <authorList>
            <person name="Rayko M."/>
        </authorList>
    </citation>
    <scope>NUCLEOTIDE SEQUENCE [LARGE SCALE GENOMIC DNA]</scope>
    <source>
        <strain evidence="4">Kwan_BN1</strain>
    </source>
</reference>
<dbReference type="PROSITE" id="PS50158">
    <property type="entry name" value="ZF_CCHC"/>
    <property type="match status" value="1"/>
</dbReference>
<feature type="region of interest" description="Disordered" evidence="2">
    <location>
        <begin position="259"/>
        <end position="341"/>
    </location>
</feature>
<evidence type="ECO:0000256" key="2">
    <source>
        <dbReference type="SAM" id="MobiDB-lite"/>
    </source>
</evidence>
<feature type="compositionally biased region" description="Basic and acidic residues" evidence="2">
    <location>
        <begin position="171"/>
        <end position="183"/>
    </location>
</feature>
<protein>
    <recommendedName>
        <fullName evidence="3">CCHC-type domain-containing protein</fullName>
    </recommendedName>
</protein>
<feature type="compositionally biased region" description="Basic and acidic residues" evidence="2">
    <location>
        <begin position="301"/>
        <end position="334"/>
    </location>
</feature>
<dbReference type="EMBL" id="VXIV02003492">
    <property type="protein sequence ID" value="KAF6016657.1"/>
    <property type="molecule type" value="Genomic_DNA"/>
</dbReference>
<feature type="region of interest" description="Disordered" evidence="2">
    <location>
        <begin position="782"/>
        <end position="801"/>
    </location>
</feature>
<comment type="caution">
    <text evidence="4">The sequence shown here is derived from an EMBL/GenBank/DDBJ whole genome shotgun (WGS) entry which is preliminary data.</text>
</comment>
<evidence type="ECO:0000313" key="4">
    <source>
        <dbReference type="EMBL" id="KAF6016657.1"/>
    </source>
</evidence>
<dbReference type="AlphaFoldDB" id="A0A7J7ISW0"/>
<accession>A0A7J7ISW0</accession>
<dbReference type="Proteomes" id="UP000593567">
    <property type="component" value="Unassembled WGS sequence"/>
</dbReference>
<evidence type="ECO:0000313" key="5">
    <source>
        <dbReference type="Proteomes" id="UP000593567"/>
    </source>
</evidence>
<feature type="region of interest" description="Disordered" evidence="2">
    <location>
        <begin position="809"/>
        <end position="854"/>
    </location>
</feature>
<feature type="compositionally biased region" description="Pro residues" evidence="2">
    <location>
        <begin position="56"/>
        <end position="65"/>
    </location>
</feature>
<dbReference type="GO" id="GO:0008270">
    <property type="term" value="F:zinc ion binding"/>
    <property type="evidence" value="ECO:0007669"/>
    <property type="project" value="UniProtKB-KW"/>
</dbReference>
<feature type="compositionally biased region" description="Basic residues" evidence="2">
    <location>
        <begin position="217"/>
        <end position="226"/>
    </location>
</feature>
<feature type="region of interest" description="Disordered" evidence="2">
    <location>
        <begin position="580"/>
        <end position="620"/>
    </location>
</feature>
<keyword evidence="5" id="KW-1185">Reference proteome</keyword>
<feature type="domain" description="CCHC-type" evidence="3">
    <location>
        <begin position="724"/>
        <end position="739"/>
    </location>
</feature>
<evidence type="ECO:0000259" key="3">
    <source>
        <dbReference type="PROSITE" id="PS50158"/>
    </source>
</evidence>
<sequence>MSKPGRGVSNLLRRMTGLPEKPQKQKQTPTSFQSLAREAAAHRHAYKEPQHDTNIPAPPQLPPTQLPDLEHDQQYEDDEGFLTVDEYNCDTSPPPKRRQHRSDTNSPDLFRDNSPEPDTRSKTTRRNSQYPEAINHPSRSSHFFGIDEYNCETSPPPRRRQHRSDTNSPDLFRDDSPEPDVRPKTTRRNFQYPEAINHPSRSRSSHSLCEEEPEHQSRRKRQSILKHRSEGDEYSHMLAQRSKRRDYYGTQLQECLSDNSEDEWLPLNPSKRRSSQPDERRQPSSDMELFPQSQHYLPSQEDDRYLARKENPYRIRFSSEDDSRQSRRNMDYKSKPITPSTQAPVRQIIAVTNKLPDIEKWANSPLDELTWNEFKENFTMHSRALSIPEESWSKILALYLKDGAKITYNKIINKYPSLNEDFYGLIQEMDQDFTNSGGVVPSFDLNSRKKLETESVGKFYSTICAMAKRAYPNIDEHARDQIVLAQFIKGLPITFQRGMLNNSHITSSDEAFKVAQRYEHTNQLLLQDVVSQTTINTIENDKKKDQEIESLKRSLKALELREKEKADYANEVARHRWRDDNMRRNPLGPNRNFYSHKDSSRFRRQHSSREPDPDTWQRFQSYYRGPDTAWQRNRRDNFQRNTSGTQRYMPAQHQSYRVQQPSYRFQGSPARFQQRGRFQAPARFQPFRNKFQGPQQHQRRFQQTHQYNQQHNGGEFDMDGRPVCTNCGQRGHHHYTCRSRREQPNEPRDRVVQFIDEHNLYTRNTPSNSTTVNDIPTITSVVRPDTPTLKDAQSPRTSPVTVTPISWEKTKKTITTDGDPPKRKLISDAGTNQENLRHLSSKHDNERQQTTGGGNRLTFSNWIPFVIALTMIIPICLAKVQGYSDKPMLCSPANSRCFQPALILNLPENIDYPNPGNSTEKIIPMTVQLCQSQTLRIQEKAFLCSQRETTIQMHFYFFGDDRLNKKQGLRLETYQLVINQSFLTPELRSQYYGMGLSICLSSTLVGRSAQSTKTDIISYNLCRLVL</sequence>
<feature type="compositionally biased region" description="Basic and acidic residues" evidence="2">
    <location>
        <begin position="835"/>
        <end position="847"/>
    </location>
</feature>
<proteinExistence type="predicted"/>
<evidence type="ECO:0000256" key="1">
    <source>
        <dbReference type="PROSITE-ProRule" id="PRU00047"/>
    </source>
</evidence>
<feature type="region of interest" description="Disordered" evidence="2">
    <location>
        <begin position="1"/>
        <end position="245"/>
    </location>
</feature>
<gene>
    <name evidence="4" type="ORF">EB796_025034</name>
</gene>
<dbReference type="InterPro" id="IPR001878">
    <property type="entry name" value="Znf_CCHC"/>
</dbReference>